<proteinExistence type="predicted"/>
<reference evidence="2" key="1">
    <citation type="submission" date="2019-11" db="EMBL/GenBank/DDBJ databases">
        <authorList>
            <person name="Feng L."/>
        </authorList>
    </citation>
    <scope>NUCLEOTIDE SEQUENCE</scope>
    <source>
        <strain evidence="2">PclaraLFYP37</strain>
    </source>
</reference>
<dbReference type="EMBL" id="CACRUT010000006">
    <property type="protein sequence ID" value="VYT75877.1"/>
    <property type="molecule type" value="Genomic_DNA"/>
</dbReference>
<feature type="transmembrane region" description="Helical" evidence="1">
    <location>
        <begin position="320"/>
        <end position="345"/>
    </location>
</feature>
<organism evidence="2">
    <name type="scientific">Paraprevotella clara</name>
    <dbReference type="NCBI Taxonomy" id="454154"/>
    <lineage>
        <taxon>Bacteria</taxon>
        <taxon>Pseudomonadati</taxon>
        <taxon>Bacteroidota</taxon>
        <taxon>Bacteroidia</taxon>
        <taxon>Bacteroidales</taxon>
        <taxon>Prevotellaceae</taxon>
        <taxon>Paraprevotella</taxon>
    </lineage>
</organism>
<feature type="transmembrane region" description="Helical" evidence="1">
    <location>
        <begin position="192"/>
        <end position="219"/>
    </location>
</feature>
<dbReference type="AlphaFoldDB" id="A0A6N2ZCR1"/>
<feature type="transmembrane region" description="Helical" evidence="1">
    <location>
        <begin position="231"/>
        <end position="249"/>
    </location>
</feature>
<evidence type="ECO:0008006" key="3">
    <source>
        <dbReference type="Google" id="ProtNLM"/>
    </source>
</evidence>
<feature type="transmembrane region" description="Helical" evidence="1">
    <location>
        <begin position="77"/>
        <end position="94"/>
    </location>
</feature>
<name>A0A6N2ZCR1_9BACT</name>
<feature type="transmembrane region" description="Helical" evidence="1">
    <location>
        <begin position="357"/>
        <end position="387"/>
    </location>
</feature>
<evidence type="ECO:0000256" key="1">
    <source>
        <dbReference type="SAM" id="Phobius"/>
    </source>
</evidence>
<evidence type="ECO:0000313" key="2">
    <source>
        <dbReference type="EMBL" id="VYT75877.1"/>
    </source>
</evidence>
<keyword evidence="1" id="KW-1133">Transmembrane helix</keyword>
<accession>A0A6N2ZCR1</accession>
<protein>
    <recommendedName>
        <fullName evidence="3">O-Antigen ligase</fullName>
    </recommendedName>
</protein>
<feature type="transmembrane region" description="Helical" evidence="1">
    <location>
        <begin position="55"/>
        <end position="71"/>
    </location>
</feature>
<sequence length="402" mass="45299">MVVNNQAIRMLSLTVMFVSGCGLQHIQIQGSLLVWLFVEIVLNRKQMKKIPHRDVVVMACLMGAFSILSIIKGVSNYPFVLVAMAIGYIVALNYRGKGAASFYDDMSKLCRYAMYYTFMHIPFLFFTGMLSPLEGTFAYHFHRLFYFVDSGGMSFTNGFRLCGLAWEPGIWQMIMNFNLYFALVEKRSAKQIAMAISAVVLTLSTSGMFTMIVIILYYLSFVLKKIKIGQLAGMAIVGVFFYGIIFQNIDEKLNGEGATSSMVRFGDTYVGAMMLSKNPVIGANTELTGYSRSNDVIALRQYLWDEAEIKGDNEGFLNAYIVNGFMIFLLDWGLVIGLFLLYRMIKADFMEPTTVRIGFLLTILLTLFAEPISSTAFFYFFVIYGILGKRTKTQNGIGYART</sequence>
<keyword evidence="1" id="KW-0472">Membrane</keyword>
<feature type="transmembrane region" description="Helical" evidence="1">
    <location>
        <begin position="115"/>
        <end position="133"/>
    </location>
</feature>
<keyword evidence="1" id="KW-0812">Transmembrane</keyword>
<gene>
    <name evidence="2" type="ORF">PCLFYP37_01046</name>
</gene>